<dbReference type="GO" id="GO:0005249">
    <property type="term" value="F:voltage-gated potassium channel activity"/>
    <property type="evidence" value="ECO:0007669"/>
    <property type="project" value="TreeGrafter"/>
</dbReference>
<name>A0A812UA06_9DINO</name>
<dbReference type="OrthoDB" id="437050at2759"/>
<dbReference type="InterPro" id="IPR051413">
    <property type="entry name" value="K/Na_HCN_channel"/>
</dbReference>
<accession>A0A812UA06</accession>
<keyword evidence="9" id="KW-1185">Reference proteome</keyword>
<evidence type="ECO:0000256" key="4">
    <source>
        <dbReference type="ARBA" id="ARBA00023136"/>
    </source>
</evidence>
<dbReference type="Gene3D" id="1.10.287.70">
    <property type="match status" value="1"/>
</dbReference>
<feature type="transmembrane region" description="Helical" evidence="6">
    <location>
        <begin position="348"/>
        <end position="376"/>
    </location>
</feature>
<reference evidence="8" key="1">
    <citation type="submission" date="2021-02" db="EMBL/GenBank/DDBJ databases">
        <authorList>
            <person name="Dougan E. K."/>
            <person name="Rhodes N."/>
            <person name="Thang M."/>
            <person name="Chan C."/>
        </authorList>
    </citation>
    <scope>NUCLEOTIDE SEQUENCE</scope>
</reference>
<dbReference type="GO" id="GO:0003254">
    <property type="term" value="P:regulation of membrane depolarization"/>
    <property type="evidence" value="ECO:0007669"/>
    <property type="project" value="TreeGrafter"/>
</dbReference>
<evidence type="ECO:0000259" key="7">
    <source>
        <dbReference type="Pfam" id="PF00520"/>
    </source>
</evidence>
<comment type="caution">
    <text evidence="8">The sequence shown here is derived from an EMBL/GenBank/DDBJ whole genome shotgun (WGS) entry which is preliminary data.</text>
</comment>
<dbReference type="GO" id="GO:0098855">
    <property type="term" value="C:HCN channel complex"/>
    <property type="evidence" value="ECO:0007669"/>
    <property type="project" value="TreeGrafter"/>
</dbReference>
<dbReference type="PANTHER" id="PTHR45689">
    <property type="entry name" value="I[[H]] CHANNEL, ISOFORM E"/>
    <property type="match status" value="1"/>
</dbReference>
<dbReference type="SUPFAM" id="SSF81324">
    <property type="entry name" value="Voltage-gated potassium channels"/>
    <property type="match status" value="1"/>
</dbReference>
<gene>
    <name evidence="8" type="primary">Cnga4</name>
    <name evidence="8" type="ORF">SNAT2548_LOCUS31626</name>
</gene>
<dbReference type="AlphaFoldDB" id="A0A812UA06"/>
<evidence type="ECO:0000313" key="8">
    <source>
        <dbReference type="EMBL" id="CAE7560858.1"/>
    </source>
</evidence>
<evidence type="ECO:0000256" key="1">
    <source>
        <dbReference type="ARBA" id="ARBA00004141"/>
    </source>
</evidence>
<dbReference type="GO" id="GO:0035725">
    <property type="term" value="P:sodium ion transmembrane transport"/>
    <property type="evidence" value="ECO:0007669"/>
    <property type="project" value="TreeGrafter"/>
</dbReference>
<keyword evidence="4 6" id="KW-0472">Membrane</keyword>
<organism evidence="8 9">
    <name type="scientific">Symbiodinium natans</name>
    <dbReference type="NCBI Taxonomy" id="878477"/>
    <lineage>
        <taxon>Eukaryota</taxon>
        <taxon>Sar</taxon>
        <taxon>Alveolata</taxon>
        <taxon>Dinophyceae</taxon>
        <taxon>Suessiales</taxon>
        <taxon>Symbiodiniaceae</taxon>
        <taxon>Symbiodinium</taxon>
    </lineage>
</organism>
<dbReference type="InterPro" id="IPR018490">
    <property type="entry name" value="cNMP-bd_dom_sf"/>
</dbReference>
<comment type="subcellular location">
    <subcellularLocation>
        <location evidence="1">Membrane</location>
        <topology evidence="1">Multi-pass membrane protein</topology>
    </subcellularLocation>
</comment>
<dbReference type="InterPro" id="IPR005821">
    <property type="entry name" value="Ion_trans_dom"/>
</dbReference>
<dbReference type="Pfam" id="PF00520">
    <property type="entry name" value="Ion_trans"/>
    <property type="match status" value="1"/>
</dbReference>
<proteinExistence type="predicted"/>
<feature type="transmembrane region" description="Helical" evidence="6">
    <location>
        <begin position="202"/>
        <end position="225"/>
    </location>
</feature>
<evidence type="ECO:0000256" key="6">
    <source>
        <dbReference type="SAM" id="Phobius"/>
    </source>
</evidence>
<evidence type="ECO:0000256" key="3">
    <source>
        <dbReference type="ARBA" id="ARBA00022989"/>
    </source>
</evidence>
<dbReference type="SUPFAM" id="SSF51206">
    <property type="entry name" value="cAMP-binding domain-like"/>
    <property type="match status" value="1"/>
</dbReference>
<feature type="domain" description="Ion transport" evidence="7">
    <location>
        <begin position="203"/>
        <end position="381"/>
    </location>
</feature>
<keyword evidence="3 6" id="KW-1133">Transmembrane helix</keyword>
<dbReference type="Proteomes" id="UP000604046">
    <property type="component" value="Unassembled WGS sequence"/>
</dbReference>
<keyword evidence="2 6" id="KW-0812">Transmembrane</keyword>
<feature type="transmembrane region" description="Helical" evidence="6">
    <location>
        <begin position="237"/>
        <end position="262"/>
    </location>
</feature>
<dbReference type="EMBL" id="CAJNDS010002668">
    <property type="protein sequence ID" value="CAE7560858.1"/>
    <property type="molecule type" value="Genomic_DNA"/>
</dbReference>
<feature type="transmembrane region" description="Helical" evidence="6">
    <location>
        <begin position="435"/>
        <end position="455"/>
    </location>
</feature>
<evidence type="ECO:0000256" key="2">
    <source>
        <dbReference type="ARBA" id="ARBA00022692"/>
    </source>
</evidence>
<evidence type="ECO:0000313" key="9">
    <source>
        <dbReference type="Proteomes" id="UP000604046"/>
    </source>
</evidence>
<dbReference type="PANTHER" id="PTHR45689:SF5">
    <property type="entry name" value="I[[H]] CHANNEL, ISOFORM E"/>
    <property type="match status" value="1"/>
</dbReference>
<feature type="compositionally biased region" description="Polar residues" evidence="5">
    <location>
        <begin position="1"/>
        <end position="22"/>
    </location>
</feature>
<sequence>MSQASRESSTSFVPGPQGNPSPTDAVAALKLEFEGFVDKLREKLDDLEITMQTQQQAAEDYTVTSSRNTFGEADIGTGSRSISRLFTIYDNDSILSKEVAKAQEPAALQEHRNKLQVKRDHTKYLPLGPVSSAQRQNELRLHNRWLQLSMQCDPFAAMSELRTNIRSASPTQYTTLRNTFESERTTPSDLRSRLHPNGAKRIAWDMLSSFVLVVDTVLLPIYLAWDWHKDTTDVASWINLGVFTFSLLFWTVDIMINLNTAVFQKGQLVFSRSEILLHYFRSWLLLDVALVGLDCVTVANVLLEGALADLSFSRFARIIRILRLLRLVKLAKVEGFIQEYAASTGRQWIVICAAIANSLFAFGLLIHVLACLWFWLGRTLAGEGQTSWIALAGAEQLSSFSQYLVSFRRVMLPIVPAPIDLSSQYEMLFDIGNNIVTMLALGVAVFKISATVLELRAMNEGRLKQQREIRRYLRSQHAPFELVARVLKFVEYKLERIQPNHYNTSLISITLQTELCVNQRSPYLLAMPICQLAKEVFPEAFASVCVALKRMVCENREEIFIAGSITNRMYVTVAGTYILQEGLHGDGEELELTGVHCLEEFSLYMVPRLWSSP</sequence>
<evidence type="ECO:0000256" key="5">
    <source>
        <dbReference type="SAM" id="MobiDB-lite"/>
    </source>
</evidence>
<protein>
    <submittedName>
        <fullName evidence="8">Cnga4 protein</fullName>
    </submittedName>
</protein>
<feature type="region of interest" description="Disordered" evidence="5">
    <location>
        <begin position="1"/>
        <end position="24"/>
    </location>
</feature>